<dbReference type="AlphaFoldDB" id="A0A0V1MVA4"/>
<keyword evidence="2" id="KW-1185">Reference proteome</keyword>
<dbReference type="Proteomes" id="UP000054843">
    <property type="component" value="Unassembled WGS sequence"/>
</dbReference>
<dbReference type="EMBL" id="JYDO01000037">
    <property type="protein sequence ID" value="KRZ75488.1"/>
    <property type="molecule type" value="Genomic_DNA"/>
</dbReference>
<dbReference type="PANTHER" id="PTHR45913:SF19">
    <property type="entry name" value="LOW QUALITY PROTEIN: ZINC FINGER BED DOMAIN-CONTAINING PROTEIN 5-LIKE"/>
    <property type="match status" value="1"/>
</dbReference>
<organism evidence="1 2">
    <name type="scientific">Trichinella papuae</name>
    <dbReference type="NCBI Taxonomy" id="268474"/>
    <lineage>
        <taxon>Eukaryota</taxon>
        <taxon>Metazoa</taxon>
        <taxon>Ecdysozoa</taxon>
        <taxon>Nematoda</taxon>
        <taxon>Enoplea</taxon>
        <taxon>Dorylaimia</taxon>
        <taxon>Trichinellida</taxon>
        <taxon>Trichinellidae</taxon>
        <taxon>Trichinella</taxon>
    </lineage>
</organism>
<proteinExistence type="predicted"/>
<evidence type="ECO:0000313" key="2">
    <source>
        <dbReference type="Proteomes" id="UP000054843"/>
    </source>
</evidence>
<name>A0A0V1MVA4_9BILA</name>
<accession>A0A0V1MVA4</accession>
<protein>
    <submittedName>
        <fullName evidence="1">Zinc finger BED domain-containing protein 5</fullName>
    </submittedName>
</protein>
<reference evidence="1 2" key="1">
    <citation type="submission" date="2015-01" db="EMBL/GenBank/DDBJ databases">
        <title>Evolution of Trichinella species and genotypes.</title>
        <authorList>
            <person name="Korhonen P.K."/>
            <person name="Edoardo P."/>
            <person name="Giuseppe L.R."/>
            <person name="Gasser R.B."/>
        </authorList>
    </citation>
    <scope>NUCLEOTIDE SEQUENCE [LARGE SCALE GENOMIC DNA]</scope>
    <source>
        <strain evidence="1">ISS1980</strain>
    </source>
</reference>
<evidence type="ECO:0000313" key="1">
    <source>
        <dbReference type="EMBL" id="KRZ75488.1"/>
    </source>
</evidence>
<comment type="caution">
    <text evidence="1">The sequence shown here is derived from an EMBL/GenBank/DDBJ whole genome shotgun (WGS) entry which is preliminary data.</text>
</comment>
<sequence length="184" mass="21480">MSKTMPDELKNVLNEVITEVNFIKASALNSGDMPRFSKICKESGSEFETLLLHCHMKWLSKDITKFLKRIFILREEMQQVLQDAKPDMNAKFSYVHFLISLSFLVDIFESVNSINLALQGKEISVLHCHEKLAAFKMKHELWHAKLEKKLVLFLQMNAYIDENELNVDDDILEVMKQHVSIYNF</sequence>
<dbReference type="OrthoDB" id="6144063at2759"/>
<dbReference type="PANTHER" id="PTHR45913">
    <property type="entry name" value="EPM2A-INTERACTING PROTEIN 1"/>
    <property type="match status" value="1"/>
</dbReference>
<gene>
    <name evidence="1" type="primary">ZBED5</name>
    <name evidence="1" type="ORF">T10_11077</name>
</gene>
<dbReference type="STRING" id="268474.A0A0V1MVA4"/>